<dbReference type="GO" id="GO:0006355">
    <property type="term" value="P:regulation of DNA-templated transcription"/>
    <property type="evidence" value="ECO:0007669"/>
    <property type="project" value="UniProtKB-UniRule"/>
</dbReference>
<dbReference type="InterPro" id="IPR018289">
    <property type="entry name" value="MULE_transposase_dom"/>
</dbReference>
<dbReference type="GO" id="GO:0005634">
    <property type="term" value="C:nucleus"/>
    <property type="evidence" value="ECO:0007669"/>
    <property type="project" value="UniProtKB-SubCell"/>
</dbReference>
<comment type="function">
    <text evidence="6">Putative transcription activator involved in regulating light control of development.</text>
</comment>
<evidence type="ECO:0000256" key="3">
    <source>
        <dbReference type="ARBA" id="ARBA00022771"/>
    </source>
</evidence>
<proteinExistence type="inferred from homology"/>
<comment type="subcellular location">
    <subcellularLocation>
        <location evidence="6">Nucleus</location>
    </subcellularLocation>
</comment>
<dbReference type="PANTHER" id="PTHR31669">
    <property type="entry name" value="PROTEIN FAR1-RELATED SEQUENCE 10-RELATED"/>
    <property type="match status" value="1"/>
</dbReference>
<dbReference type="Proteomes" id="UP001497457">
    <property type="component" value="Chromosome 34rd"/>
</dbReference>
<protein>
    <recommendedName>
        <fullName evidence="6">Protein FAR1-RELATED SEQUENCE</fullName>
    </recommendedName>
</protein>
<evidence type="ECO:0000256" key="2">
    <source>
        <dbReference type="ARBA" id="ARBA00022723"/>
    </source>
</evidence>
<gene>
    <name evidence="8" type="ORF">URODEC1_LOCUS87029</name>
</gene>
<reference evidence="9" key="1">
    <citation type="submission" date="2024-06" db="EMBL/GenBank/DDBJ databases">
        <authorList>
            <person name="Ryan C."/>
        </authorList>
    </citation>
    <scope>NUCLEOTIDE SEQUENCE [LARGE SCALE GENOMIC DNA]</scope>
</reference>
<dbReference type="InterPro" id="IPR004330">
    <property type="entry name" value="FAR1_DNA_bnd_dom"/>
</dbReference>
<dbReference type="Pfam" id="PF10551">
    <property type="entry name" value="MULE"/>
    <property type="match status" value="1"/>
</dbReference>
<evidence type="ECO:0000313" key="9">
    <source>
        <dbReference type="Proteomes" id="UP001497457"/>
    </source>
</evidence>
<dbReference type="InterPro" id="IPR007527">
    <property type="entry name" value="Znf_SWIM"/>
</dbReference>
<keyword evidence="3 5" id="KW-0863">Zinc-finger</keyword>
<dbReference type="AlphaFoldDB" id="A0ABC9DP84"/>
<dbReference type="InterPro" id="IPR031052">
    <property type="entry name" value="FHY3/FAR1"/>
</dbReference>
<dbReference type="PROSITE" id="PS50966">
    <property type="entry name" value="ZF_SWIM"/>
    <property type="match status" value="1"/>
</dbReference>
<dbReference type="Pfam" id="PF04434">
    <property type="entry name" value="SWIM"/>
    <property type="match status" value="1"/>
</dbReference>
<evidence type="ECO:0000259" key="7">
    <source>
        <dbReference type="PROSITE" id="PS50966"/>
    </source>
</evidence>
<keyword evidence="4 6" id="KW-0862">Zinc</keyword>
<comment type="similarity">
    <text evidence="1 6">Belongs to the FHY3/FAR1 family.</text>
</comment>
<dbReference type="GO" id="GO:0008270">
    <property type="term" value="F:zinc ion binding"/>
    <property type="evidence" value="ECO:0007669"/>
    <property type="project" value="UniProtKB-UniRule"/>
</dbReference>
<dbReference type="Pfam" id="PF03101">
    <property type="entry name" value="FAR1"/>
    <property type="match status" value="1"/>
</dbReference>
<dbReference type="SMART" id="SM00575">
    <property type="entry name" value="ZnF_PMZ"/>
    <property type="match status" value="1"/>
</dbReference>
<evidence type="ECO:0000256" key="1">
    <source>
        <dbReference type="ARBA" id="ARBA00005889"/>
    </source>
</evidence>
<feature type="domain" description="SWIM-type" evidence="7">
    <location>
        <begin position="540"/>
        <end position="576"/>
    </location>
</feature>
<keyword evidence="6" id="KW-0539">Nucleus</keyword>
<keyword evidence="2 6" id="KW-0479">Metal-binding</keyword>
<dbReference type="PANTHER" id="PTHR31669:SF37">
    <property type="entry name" value="PROTEIN FAR1-RELATED SEQUENCE"/>
    <property type="match status" value="1"/>
</dbReference>
<evidence type="ECO:0000256" key="4">
    <source>
        <dbReference type="ARBA" id="ARBA00022833"/>
    </source>
</evidence>
<dbReference type="InterPro" id="IPR006564">
    <property type="entry name" value="Znf_PMZ"/>
</dbReference>
<evidence type="ECO:0000313" key="8">
    <source>
        <dbReference type="EMBL" id="CAL5042091.1"/>
    </source>
</evidence>
<keyword evidence="9" id="KW-1185">Reference proteome</keyword>
<reference evidence="8 9" key="2">
    <citation type="submission" date="2024-10" db="EMBL/GenBank/DDBJ databases">
        <authorList>
            <person name="Ryan C."/>
        </authorList>
    </citation>
    <scope>NUCLEOTIDE SEQUENCE [LARGE SCALE GENOMIC DNA]</scope>
</reference>
<accession>A0ABC9DP84</accession>
<evidence type="ECO:0000256" key="5">
    <source>
        <dbReference type="PROSITE-ProRule" id="PRU00325"/>
    </source>
</evidence>
<organism evidence="8 9">
    <name type="scientific">Urochloa decumbens</name>
    <dbReference type="NCBI Taxonomy" id="240449"/>
    <lineage>
        <taxon>Eukaryota</taxon>
        <taxon>Viridiplantae</taxon>
        <taxon>Streptophyta</taxon>
        <taxon>Embryophyta</taxon>
        <taxon>Tracheophyta</taxon>
        <taxon>Spermatophyta</taxon>
        <taxon>Magnoliopsida</taxon>
        <taxon>Liliopsida</taxon>
        <taxon>Poales</taxon>
        <taxon>Poaceae</taxon>
        <taxon>PACMAD clade</taxon>
        <taxon>Panicoideae</taxon>
        <taxon>Panicodae</taxon>
        <taxon>Paniceae</taxon>
        <taxon>Melinidinae</taxon>
        <taxon>Urochloa</taxon>
    </lineage>
</organism>
<sequence>MEYSSSEDEELVEDFIDVEDDTGTENIDQGTGAMASQINGVNPSDGSVPPTGNELLMAADVIGKNDEPHMGMEFESDTAARAFYNAYALRFGFGIRVARSRSERRKGVEVLVMKRFVCLKEGHNKKKPVEPSNKKKRKRLSIRDGCPAMMEVVRRGPNKWVITKLVLEHTHVIISADRAREVQLRRLSGKFQEHENQLQEVRRNVFGDTDAQGLFDYFKKMQSENCGFFCSIQVDSKNCVSNAVWVDSRARMAYTYFGDAVSFDTTYSQNENMLPFAAFTGVNHHGDTVVFGCALILDRTESSYGWIFETWLAAMDKQLPFSITTDEGKGMTAAVAKVFPQCFHRLCRWRILSRCKKKLTDVYRRFPEFHDELKRCINGCDTVPVFDLFWGSILDKYGLRDDTWLQSLYEIRHKWVPAYLTSFFFAELSLTHRVETVSRFHRNNFSARVSLSTFITRFDQYMDGLYASEAQKDINSLPPEHLLKTSTVLEKQAASIYTRAAFETFQMELIEALQHYAVKVQDGPYMKYYVERDGNPPTRHTVFYNIDEKKAWCDCCRFAFSGILCRHVLGVFILAGVIMLPEPCITKRWTKKAKMGQELIRLNVENESGSADSVASRYNDLVRDAMKCAEKGAVSAGSFRVAKEVLCKAFMEIKGLRRN</sequence>
<dbReference type="EMBL" id="OZ075144">
    <property type="protein sequence ID" value="CAL5042091.1"/>
    <property type="molecule type" value="Genomic_DNA"/>
</dbReference>
<evidence type="ECO:0000256" key="6">
    <source>
        <dbReference type="RuleBase" id="RU367018"/>
    </source>
</evidence>
<name>A0ABC9DP84_9POAL</name>